<dbReference type="AlphaFoldDB" id="F5L4E1"/>
<evidence type="ECO:0000313" key="3">
    <source>
        <dbReference type="EMBL" id="EGL83784.1"/>
    </source>
</evidence>
<dbReference type="eggNOG" id="ENOG5033603">
    <property type="taxonomic scope" value="Bacteria"/>
</dbReference>
<evidence type="ECO:0000256" key="1">
    <source>
        <dbReference type="SAM" id="MobiDB-lite"/>
    </source>
</evidence>
<evidence type="ECO:0000313" key="4">
    <source>
        <dbReference type="Proteomes" id="UP000010716"/>
    </source>
</evidence>
<dbReference type="PROSITE" id="PS51257">
    <property type="entry name" value="PROKAR_LIPOPROTEIN"/>
    <property type="match status" value="1"/>
</dbReference>
<protein>
    <recommendedName>
        <fullName evidence="5">Lipoprotein</fullName>
    </recommendedName>
</protein>
<name>F5L4E1_CALTT</name>
<dbReference type="EMBL" id="AFCE01000082">
    <property type="protein sequence ID" value="EGL83784.1"/>
    <property type="molecule type" value="Genomic_DNA"/>
</dbReference>
<gene>
    <name evidence="3" type="ORF">CathTA2_0653</name>
</gene>
<feature type="region of interest" description="Disordered" evidence="1">
    <location>
        <begin position="24"/>
        <end position="43"/>
    </location>
</feature>
<proteinExistence type="predicted"/>
<organism evidence="3 4">
    <name type="scientific">Caldalkalibacillus thermarum (strain TA2.A1)</name>
    <dbReference type="NCBI Taxonomy" id="986075"/>
    <lineage>
        <taxon>Bacteria</taxon>
        <taxon>Bacillati</taxon>
        <taxon>Bacillota</taxon>
        <taxon>Bacilli</taxon>
        <taxon>Bacillales</taxon>
        <taxon>Bacillaceae</taxon>
        <taxon>Caldalkalibacillus</taxon>
    </lineage>
</organism>
<sequence>MRGAKILGLLILVASLLSAGGCGQTEQASQQSNPSAEETADSIAPTQDILYENSDVGIKVYQLPGWEVGKEGKSDTFNVTFHRDNLKAIITLVSSDLSLEEIKQTLVTGAGPVEIIEETDTYLALQSKRKEPVRTDIYIEQLEEQTVIYTFMTPAEAYTENQPYMESLKQNVAVN</sequence>
<comment type="caution">
    <text evidence="3">The sequence shown here is derived from an EMBL/GenBank/DDBJ whole genome shotgun (WGS) entry which is preliminary data.</text>
</comment>
<feature type="chain" id="PRO_5039227630" description="Lipoprotein" evidence="2">
    <location>
        <begin position="20"/>
        <end position="175"/>
    </location>
</feature>
<reference evidence="3 4" key="1">
    <citation type="journal article" date="2011" name="J. Bacteriol.">
        <title>Draft genome sequence of the thermoalkaliphilic Caldalkalibacillus thermarum strain TA2.A1.</title>
        <authorList>
            <person name="Kalamorz F."/>
            <person name="Keis S."/>
            <person name="McMillan D.G."/>
            <person name="Olsson K."/>
            <person name="Stanton J.A."/>
            <person name="Stockwell P."/>
            <person name="Black M.A."/>
            <person name="Klingeman D.M."/>
            <person name="Land M.L."/>
            <person name="Han C.S."/>
            <person name="Martin S.L."/>
            <person name="Becher S.A."/>
            <person name="Peddie C.J."/>
            <person name="Morgan H.W."/>
            <person name="Matthies D."/>
            <person name="Preiss L."/>
            <person name="Meier T."/>
            <person name="Brown S.D."/>
            <person name="Cook G.M."/>
        </authorList>
    </citation>
    <scope>NUCLEOTIDE SEQUENCE [LARGE SCALE GENOMIC DNA]</scope>
    <source>
        <strain evidence="3 4">TA2.A1</strain>
    </source>
</reference>
<keyword evidence="2" id="KW-0732">Signal</keyword>
<dbReference type="OrthoDB" id="2943894at2"/>
<dbReference type="RefSeq" id="WP_007503067.1">
    <property type="nucleotide sequence ID" value="NZ_AFCE01000082.1"/>
</dbReference>
<accession>F5L4E1</accession>
<evidence type="ECO:0008006" key="5">
    <source>
        <dbReference type="Google" id="ProtNLM"/>
    </source>
</evidence>
<feature type="compositionally biased region" description="Polar residues" evidence="1">
    <location>
        <begin position="24"/>
        <end position="36"/>
    </location>
</feature>
<dbReference type="Proteomes" id="UP000010716">
    <property type="component" value="Unassembled WGS sequence"/>
</dbReference>
<feature type="signal peptide" evidence="2">
    <location>
        <begin position="1"/>
        <end position="19"/>
    </location>
</feature>
<evidence type="ECO:0000256" key="2">
    <source>
        <dbReference type="SAM" id="SignalP"/>
    </source>
</evidence>